<dbReference type="EMBL" id="ML742482">
    <property type="protein sequence ID" value="KAE8144582.1"/>
    <property type="molecule type" value="Genomic_DNA"/>
</dbReference>
<proteinExistence type="predicted"/>
<dbReference type="Proteomes" id="UP000325780">
    <property type="component" value="Unassembled WGS sequence"/>
</dbReference>
<name>A0A5N6TE20_ASPAV</name>
<evidence type="ECO:0000256" key="1">
    <source>
        <dbReference type="SAM" id="Phobius"/>
    </source>
</evidence>
<keyword evidence="1" id="KW-0812">Transmembrane</keyword>
<keyword evidence="1" id="KW-0472">Membrane</keyword>
<accession>A0A5N6TE20</accession>
<sequence>MSSTWFYFWILLSASWKYSGIAALRAILFGVHYIPTDAERGRNSCEARLMVDTVSGQCLKRNTNVS</sequence>
<keyword evidence="3" id="KW-1185">Reference proteome</keyword>
<evidence type="ECO:0000313" key="3">
    <source>
        <dbReference type="Proteomes" id="UP000325780"/>
    </source>
</evidence>
<reference evidence="2 3" key="1">
    <citation type="submission" date="2019-04" db="EMBL/GenBank/DDBJ databases">
        <title>Friends and foes A comparative genomics study of 23 Aspergillus species from section Flavi.</title>
        <authorList>
            <consortium name="DOE Joint Genome Institute"/>
            <person name="Kjaerbolling I."/>
            <person name="Vesth T."/>
            <person name="Frisvad J.C."/>
            <person name="Nybo J.L."/>
            <person name="Theobald S."/>
            <person name="Kildgaard S."/>
            <person name="Isbrandt T."/>
            <person name="Kuo A."/>
            <person name="Sato A."/>
            <person name="Lyhne E.K."/>
            <person name="Kogle M.E."/>
            <person name="Wiebenga A."/>
            <person name="Kun R.S."/>
            <person name="Lubbers R.J."/>
            <person name="Makela M.R."/>
            <person name="Barry K."/>
            <person name="Chovatia M."/>
            <person name="Clum A."/>
            <person name="Daum C."/>
            <person name="Haridas S."/>
            <person name="He G."/>
            <person name="LaButti K."/>
            <person name="Lipzen A."/>
            <person name="Mondo S."/>
            <person name="Riley R."/>
            <person name="Salamov A."/>
            <person name="Simmons B.A."/>
            <person name="Magnuson J.K."/>
            <person name="Henrissat B."/>
            <person name="Mortensen U.H."/>
            <person name="Larsen T.O."/>
            <person name="Devries R.P."/>
            <person name="Grigoriev I.V."/>
            <person name="Machida M."/>
            <person name="Baker S.E."/>
            <person name="Andersen M.R."/>
        </authorList>
    </citation>
    <scope>NUCLEOTIDE SEQUENCE [LARGE SCALE GENOMIC DNA]</scope>
    <source>
        <strain evidence="2 3">IBT 18842</strain>
    </source>
</reference>
<organism evidence="2 3">
    <name type="scientific">Aspergillus avenaceus</name>
    <dbReference type="NCBI Taxonomy" id="36643"/>
    <lineage>
        <taxon>Eukaryota</taxon>
        <taxon>Fungi</taxon>
        <taxon>Dikarya</taxon>
        <taxon>Ascomycota</taxon>
        <taxon>Pezizomycotina</taxon>
        <taxon>Eurotiomycetes</taxon>
        <taxon>Eurotiomycetidae</taxon>
        <taxon>Eurotiales</taxon>
        <taxon>Aspergillaceae</taxon>
        <taxon>Aspergillus</taxon>
        <taxon>Aspergillus subgen. Circumdati</taxon>
    </lineage>
</organism>
<protein>
    <submittedName>
        <fullName evidence="2">Uncharacterized protein</fullName>
    </submittedName>
</protein>
<dbReference type="AlphaFoldDB" id="A0A5N6TE20"/>
<keyword evidence="1" id="KW-1133">Transmembrane helix</keyword>
<evidence type="ECO:0000313" key="2">
    <source>
        <dbReference type="EMBL" id="KAE8144582.1"/>
    </source>
</evidence>
<gene>
    <name evidence="2" type="ORF">BDV25DRAFT_166503</name>
</gene>
<feature type="transmembrane region" description="Helical" evidence="1">
    <location>
        <begin position="6"/>
        <end position="34"/>
    </location>
</feature>